<dbReference type="GeneID" id="34794225"/>
<evidence type="ECO:0000313" key="1">
    <source>
        <dbReference type="EMBL" id="CAJ0804358.1"/>
    </source>
</evidence>
<organism evidence="1 2">
    <name type="scientific">Ralstonia thomasii</name>
    <dbReference type="NCBI Taxonomy" id="3058596"/>
    <lineage>
        <taxon>Bacteria</taxon>
        <taxon>Pseudomonadati</taxon>
        <taxon>Pseudomonadota</taxon>
        <taxon>Betaproteobacteria</taxon>
        <taxon>Burkholderiales</taxon>
        <taxon>Burkholderiaceae</taxon>
        <taxon>Ralstonia</taxon>
    </lineage>
</organism>
<dbReference type="AlphaFoldDB" id="A0AAD2BTG8"/>
<dbReference type="Proteomes" id="UP001189756">
    <property type="component" value="Unassembled WGS sequence"/>
</dbReference>
<accession>A0AAD2BTG8</accession>
<comment type="caution">
    <text evidence="1">The sequence shown here is derived from an EMBL/GenBank/DDBJ whole genome shotgun (WGS) entry which is preliminary data.</text>
</comment>
<gene>
    <name evidence="1" type="ORF">R77560_04060</name>
</gene>
<proteinExistence type="predicted"/>
<evidence type="ECO:0000313" key="2">
    <source>
        <dbReference type="Proteomes" id="UP001189756"/>
    </source>
</evidence>
<reference evidence="1" key="1">
    <citation type="submission" date="2023-07" db="EMBL/GenBank/DDBJ databases">
        <authorList>
            <person name="Peeters C."/>
        </authorList>
    </citation>
    <scope>NUCLEOTIDE SEQUENCE</scope>
    <source>
        <strain evidence="1">R-77560</strain>
    </source>
</reference>
<sequence>MNEAHIKVVGAEFSSLIAQHTKQLVQLERRISRVGELLRISQPPGYTKYDIRWWRRGANGKRVPVLVRWHQAPQSKRFVVKPVLRYRGLVSLRTDGSFGLCAEETHKLVLSFQQLNAQYRKYLARFELMLGAQQQISQILATDLDASNVKLDVLQETVVRKLLDAGHRVDKKYRI</sequence>
<dbReference type="RefSeq" id="WP_024542389.1">
    <property type="nucleotide sequence ID" value="NZ_CATZAZ010000011.1"/>
</dbReference>
<dbReference type="EMBL" id="CATZAZ010000011">
    <property type="protein sequence ID" value="CAJ0804358.1"/>
    <property type="molecule type" value="Genomic_DNA"/>
</dbReference>
<name>A0AAD2BTG8_9RALS</name>
<protein>
    <submittedName>
        <fullName evidence="1">Uncharacterized protein</fullName>
    </submittedName>
</protein>